<dbReference type="Gene3D" id="1.10.10.60">
    <property type="entry name" value="Homeodomain-like"/>
    <property type="match status" value="1"/>
</dbReference>
<keyword evidence="1" id="KW-0805">Transcription regulation</keyword>
<sequence>MQPLNHTEQVVTLQAIRARCAHELHRVTLFAPALCHVRRGSKVVQFADYHEVARADSLIVFPAGKEISIANRPAQGEYASDIIYIPQRFLSQFRARYPAPFTAEPAVKQASLCVPFDAHTRQMWDSLLNTLNDNAPQQLQEHQLQGVLLALQLAGNAGLLLRERHDPVSAQVQGLIALAPAHDWQVAEMAAHLHMGSSTLRRRLAAEGQHFRHLLENARMANALYEVQSSGRSIGEIAYRNGYACASRFAARFLQHFGLSPRALRGAMRDG</sequence>
<dbReference type="OrthoDB" id="9783876at2"/>
<evidence type="ECO:0000259" key="4">
    <source>
        <dbReference type="PROSITE" id="PS01124"/>
    </source>
</evidence>
<organism evidence="5 6">
    <name type="scientific">Gibbsiella quercinecans</name>
    <dbReference type="NCBI Taxonomy" id="929813"/>
    <lineage>
        <taxon>Bacteria</taxon>
        <taxon>Pseudomonadati</taxon>
        <taxon>Pseudomonadota</taxon>
        <taxon>Gammaproteobacteria</taxon>
        <taxon>Enterobacterales</taxon>
        <taxon>Yersiniaceae</taxon>
        <taxon>Gibbsiella</taxon>
    </lineage>
</organism>
<dbReference type="PANTHER" id="PTHR47894:SF4">
    <property type="entry name" value="HTH-TYPE TRANSCRIPTIONAL REGULATOR GADX"/>
    <property type="match status" value="1"/>
</dbReference>
<gene>
    <name evidence="5" type="ORF">AWC35_24315</name>
</gene>
<dbReference type="RefSeq" id="WP_095848800.1">
    <property type="nucleotide sequence ID" value="NZ_CP014136.1"/>
</dbReference>
<dbReference type="AlphaFoldDB" id="A0A250B802"/>
<dbReference type="GO" id="GO:0005829">
    <property type="term" value="C:cytosol"/>
    <property type="evidence" value="ECO:0007669"/>
    <property type="project" value="TreeGrafter"/>
</dbReference>
<accession>A0A250B802</accession>
<dbReference type="SMART" id="SM00342">
    <property type="entry name" value="HTH_ARAC"/>
    <property type="match status" value="1"/>
</dbReference>
<dbReference type="Pfam" id="PF12833">
    <property type="entry name" value="HTH_18"/>
    <property type="match status" value="1"/>
</dbReference>
<evidence type="ECO:0000256" key="1">
    <source>
        <dbReference type="ARBA" id="ARBA00023015"/>
    </source>
</evidence>
<proteinExistence type="predicted"/>
<dbReference type="Proteomes" id="UP000217182">
    <property type="component" value="Chromosome"/>
</dbReference>
<dbReference type="GO" id="GO:0000976">
    <property type="term" value="F:transcription cis-regulatory region binding"/>
    <property type="evidence" value="ECO:0007669"/>
    <property type="project" value="TreeGrafter"/>
</dbReference>
<dbReference type="GO" id="GO:0003700">
    <property type="term" value="F:DNA-binding transcription factor activity"/>
    <property type="evidence" value="ECO:0007669"/>
    <property type="project" value="InterPro"/>
</dbReference>
<evidence type="ECO:0000256" key="3">
    <source>
        <dbReference type="ARBA" id="ARBA00023163"/>
    </source>
</evidence>
<evidence type="ECO:0000256" key="2">
    <source>
        <dbReference type="ARBA" id="ARBA00023125"/>
    </source>
</evidence>
<evidence type="ECO:0000313" key="5">
    <source>
        <dbReference type="EMBL" id="ATA22206.1"/>
    </source>
</evidence>
<dbReference type="PROSITE" id="PS00041">
    <property type="entry name" value="HTH_ARAC_FAMILY_1"/>
    <property type="match status" value="1"/>
</dbReference>
<dbReference type="Pfam" id="PF22200">
    <property type="entry name" value="ExsA_N"/>
    <property type="match status" value="1"/>
</dbReference>
<dbReference type="KEGG" id="gqu:AWC35_24315"/>
<dbReference type="InterPro" id="IPR009057">
    <property type="entry name" value="Homeodomain-like_sf"/>
</dbReference>
<dbReference type="PROSITE" id="PS01124">
    <property type="entry name" value="HTH_ARAC_FAMILY_2"/>
    <property type="match status" value="1"/>
</dbReference>
<reference evidence="5 6" key="1">
    <citation type="submission" date="2016-01" db="EMBL/GenBank/DDBJ databases">
        <authorList>
            <person name="Oliw E.H."/>
        </authorList>
    </citation>
    <scope>NUCLEOTIDE SEQUENCE [LARGE SCALE GENOMIC DNA]</scope>
    <source>
        <strain evidence="5 6">FRB97</strain>
    </source>
</reference>
<keyword evidence="6" id="KW-1185">Reference proteome</keyword>
<name>A0A250B802_9GAMM</name>
<protein>
    <submittedName>
        <fullName evidence="5">AraC family transcriptional regulator</fullName>
    </submittedName>
</protein>
<dbReference type="InterPro" id="IPR018060">
    <property type="entry name" value="HTH_AraC"/>
</dbReference>
<dbReference type="PANTHER" id="PTHR47894">
    <property type="entry name" value="HTH-TYPE TRANSCRIPTIONAL REGULATOR GADX"/>
    <property type="match status" value="1"/>
</dbReference>
<dbReference type="InterPro" id="IPR018062">
    <property type="entry name" value="HTH_AraC-typ_CS"/>
</dbReference>
<dbReference type="InterPro" id="IPR054015">
    <property type="entry name" value="ExsA-like_N"/>
</dbReference>
<dbReference type="SUPFAM" id="SSF46689">
    <property type="entry name" value="Homeodomain-like"/>
    <property type="match status" value="1"/>
</dbReference>
<keyword evidence="3" id="KW-0804">Transcription</keyword>
<evidence type="ECO:0000313" key="6">
    <source>
        <dbReference type="Proteomes" id="UP000217182"/>
    </source>
</evidence>
<keyword evidence="2" id="KW-0238">DNA-binding</keyword>
<dbReference type="EMBL" id="CP014136">
    <property type="protein sequence ID" value="ATA22206.1"/>
    <property type="molecule type" value="Genomic_DNA"/>
</dbReference>
<feature type="domain" description="HTH araC/xylS-type" evidence="4">
    <location>
        <begin position="170"/>
        <end position="267"/>
    </location>
</feature>